<proteinExistence type="predicted"/>
<evidence type="ECO:0000313" key="2">
    <source>
        <dbReference type="Proteomes" id="UP001054821"/>
    </source>
</evidence>
<gene>
    <name evidence="1" type="ORF">L3X38_043500</name>
</gene>
<reference evidence="1 2" key="1">
    <citation type="journal article" date="2022" name="G3 (Bethesda)">
        <title>Whole-genome sequence and methylome profiling of the almond [Prunus dulcis (Mill.) D.A. Webb] cultivar 'Nonpareil'.</title>
        <authorList>
            <person name="D'Amico-Willman K.M."/>
            <person name="Ouma W.Z."/>
            <person name="Meulia T."/>
            <person name="Sideli G.M."/>
            <person name="Gradziel T.M."/>
            <person name="Fresnedo-Ramirez J."/>
        </authorList>
    </citation>
    <scope>NUCLEOTIDE SEQUENCE [LARGE SCALE GENOMIC DNA]</scope>
    <source>
        <strain evidence="1">Clone GOH B32 T37-40</strain>
    </source>
</reference>
<sequence length="100" mass="11786">MFFYDTPEHVLNCEVPPVRYLLEGKTRYVIAHYVSDHRLSPECKAFVTRMDSIKIPTRVEEAFNDLKWLEAINIEMEALQKNNTWDIVDLPKGTKPCRCR</sequence>
<dbReference type="EMBL" id="JAJFAZ020000008">
    <property type="protein sequence ID" value="KAI5314324.1"/>
    <property type="molecule type" value="Genomic_DNA"/>
</dbReference>
<comment type="caution">
    <text evidence="1">The sequence shown here is derived from an EMBL/GenBank/DDBJ whole genome shotgun (WGS) entry which is preliminary data.</text>
</comment>
<dbReference type="AlphaFoldDB" id="A0AAD4UWZ1"/>
<dbReference type="Proteomes" id="UP001054821">
    <property type="component" value="Chromosome 8"/>
</dbReference>
<evidence type="ECO:0000313" key="1">
    <source>
        <dbReference type="EMBL" id="KAI5314324.1"/>
    </source>
</evidence>
<accession>A0AAD4UWZ1</accession>
<name>A0AAD4UWZ1_PRUDU</name>
<keyword evidence="2" id="KW-1185">Reference proteome</keyword>
<organism evidence="1 2">
    <name type="scientific">Prunus dulcis</name>
    <name type="common">Almond</name>
    <name type="synonym">Amygdalus dulcis</name>
    <dbReference type="NCBI Taxonomy" id="3755"/>
    <lineage>
        <taxon>Eukaryota</taxon>
        <taxon>Viridiplantae</taxon>
        <taxon>Streptophyta</taxon>
        <taxon>Embryophyta</taxon>
        <taxon>Tracheophyta</taxon>
        <taxon>Spermatophyta</taxon>
        <taxon>Magnoliopsida</taxon>
        <taxon>eudicotyledons</taxon>
        <taxon>Gunneridae</taxon>
        <taxon>Pentapetalae</taxon>
        <taxon>rosids</taxon>
        <taxon>fabids</taxon>
        <taxon>Rosales</taxon>
        <taxon>Rosaceae</taxon>
        <taxon>Amygdaloideae</taxon>
        <taxon>Amygdaleae</taxon>
        <taxon>Prunus</taxon>
    </lineage>
</organism>
<protein>
    <submittedName>
        <fullName evidence="1">Uncharacterized protein</fullName>
    </submittedName>
</protein>